<sequence>MVPMLETVNRNLRGGGPQRTFKDNSYLLERKWADALKDNPPKTVRIKIDNIFSGDSNSPDRIIVEYWTDGVTQGIEHYSNIPKTAPRTKG</sequence>
<feature type="domain" description="Type VII secretion system protein EssD-like" evidence="1">
    <location>
        <begin position="26"/>
        <end position="69"/>
    </location>
</feature>
<dbReference type="Pfam" id="PF13930">
    <property type="entry name" value="Endonuclea_NS_2"/>
    <property type="match status" value="1"/>
</dbReference>
<evidence type="ECO:0000259" key="1">
    <source>
        <dbReference type="Pfam" id="PF13930"/>
    </source>
</evidence>
<organism evidence="2 3">
    <name type="scientific">Actinorugispora endophytica</name>
    <dbReference type="NCBI Taxonomy" id="1605990"/>
    <lineage>
        <taxon>Bacteria</taxon>
        <taxon>Bacillati</taxon>
        <taxon>Actinomycetota</taxon>
        <taxon>Actinomycetes</taxon>
        <taxon>Streptosporangiales</taxon>
        <taxon>Nocardiopsidaceae</taxon>
        <taxon>Actinorugispora</taxon>
    </lineage>
</organism>
<keyword evidence="2" id="KW-0378">Hydrolase</keyword>
<keyword evidence="2" id="KW-0255">Endonuclease</keyword>
<protein>
    <submittedName>
        <fullName evidence="2">DNA/RNA non-specific endonuclease</fullName>
    </submittedName>
</protein>
<reference evidence="2 3" key="1">
    <citation type="submission" date="2019-03" db="EMBL/GenBank/DDBJ databases">
        <title>Genomic Encyclopedia of Type Strains, Phase IV (KMG-IV): sequencing the most valuable type-strain genomes for metagenomic binning, comparative biology and taxonomic classification.</title>
        <authorList>
            <person name="Goeker M."/>
        </authorList>
    </citation>
    <scope>NUCLEOTIDE SEQUENCE [LARGE SCALE GENOMIC DNA]</scope>
    <source>
        <strain evidence="2 3">DSM 46770</strain>
    </source>
</reference>
<name>A0A4R6V1J4_9ACTN</name>
<dbReference type="AlphaFoldDB" id="A0A4R6V1J4"/>
<evidence type="ECO:0000313" key="2">
    <source>
        <dbReference type="EMBL" id="TDQ53753.1"/>
    </source>
</evidence>
<gene>
    <name evidence="2" type="ORF">EV190_103204</name>
</gene>
<keyword evidence="2" id="KW-0540">Nuclease</keyword>
<accession>A0A4R6V1J4</accession>
<dbReference type="EMBL" id="SNYN01000003">
    <property type="protein sequence ID" value="TDQ53753.1"/>
    <property type="molecule type" value="Genomic_DNA"/>
</dbReference>
<evidence type="ECO:0000313" key="3">
    <source>
        <dbReference type="Proteomes" id="UP000295281"/>
    </source>
</evidence>
<dbReference type="InterPro" id="IPR044927">
    <property type="entry name" value="Endonuclea_NS_2"/>
</dbReference>
<keyword evidence="3" id="KW-1185">Reference proteome</keyword>
<dbReference type="Proteomes" id="UP000295281">
    <property type="component" value="Unassembled WGS sequence"/>
</dbReference>
<proteinExistence type="predicted"/>
<comment type="caution">
    <text evidence="2">The sequence shown here is derived from an EMBL/GenBank/DDBJ whole genome shotgun (WGS) entry which is preliminary data.</text>
</comment>
<dbReference type="GO" id="GO:0004519">
    <property type="term" value="F:endonuclease activity"/>
    <property type="evidence" value="ECO:0007669"/>
    <property type="project" value="UniProtKB-KW"/>
</dbReference>